<evidence type="ECO:0000313" key="7">
    <source>
        <dbReference type="EMBL" id="OLT58884.1"/>
    </source>
</evidence>
<dbReference type="Pfam" id="PF08417">
    <property type="entry name" value="PaO"/>
    <property type="match status" value="1"/>
</dbReference>
<comment type="caution">
    <text evidence="7">The sequence shown here is derived from an EMBL/GenBank/DDBJ whole genome shotgun (WGS) entry which is preliminary data.</text>
</comment>
<dbReference type="Gene3D" id="2.102.10.10">
    <property type="entry name" value="Rieske [2Fe-2S] iron-sulphur domain"/>
    <property type="match status" value="1"/>
</dbReference>
<feature type="domain" description="Rieske" evidence="6">
    <location>
        <begin position="32"/>
        <end position="137"/>
    </location>
</feature>
<dbReference type="PANTHER" id="PTHR21266:SF29">
    <property type="entry name" value="PROTEIN TIC 55, CHLOROPLASTIC"/>
    <property type="match status" value="1"/>
</dbReference>
<gene>
    <name evidence="7" type="ORF">BJP37_07345</name>
</gene>
<proteinExistence type="predicted"/>
<name>A0A1U7MZ00_9CYAN</name>
<keyword evidence="2" id="KW-0479">Metal-binding</keyword>
<evidence type="ECO:0000313" key="8">
    <source>
        <dbReference type="Proteomes" id="UP000186657"/>
    </source>
</evidence>
<keyword evidence="3" id="KW-0809">Transit peptide</keyword>
<dbReference type="SUPFAM" id="SSF50022">
    <property type="entry name" value="ISP domain"/>
    <property type="match status" value="1"/>
</dbReference>
<evidence type="ECO:0000256" key="4">
    <source>
        <dbReference type="ARBA" id="ARBA00023004"/>
    </source>
</evidence>
<dbReference type="EMBL" id="MKZS01000001">
    <property type="protein sequence ID" value="OLT58884.1"/>
    <property type="molecule type" value="Genomic_DNA"/>
</dbReference>
<dbReference type="GO" id="GO:0005737">
    <property type="term" value="C:cytoplasm"/>
    <property type="evidence" value="ECO:0007669"/>
    <property type="project" value="TreeGrafter"/>
</dbReference>
<keyword evidence="8" id="KW-1185">Reference proteome</keyword>
<dbReference type="SUPFAM" id="SSF55961">
    <property type="entry name" value="Bet v1-like"/>
    <property type="match status" value="1"/>
</dbReference>
<dbReference type="GO" id="GO:0010277">
    <property type="term" value="F:chlorophyllide a oxygenase activity"/>
    <property type="evidence" value="ECO:0007669"/>
    <property type="project" value="InterPro"/>
</dbReference>
<evidence type="ECO:0000256" key="1">
    <source>
        <dbReference type="ARBA" id="ARBA00022714"/>
    </source>
</evidence>
<evidence type="ECO:0000256" key="5">
    <source>
        <dbReference type="ARBA" id="ARBA00023014"/>
    </source>
</evidence>
<dbReference type="PROSITE" id="PS51296">
    <property type="entry name" value="RIESKE"/>
    <property type="match status" value="1"/>
</dbReference>
<evidence type="ECO:0000259" key="6">
    <source>
        <dbReference type="PROSITE" id="PS51296"/>
    </source>
</evidence>
<keyword evidence="5" id="KW-0411">Iron-sulfur</keyword>
<keyword evidence="4" id="KW-0408">Iron</keyword>
<dbReference type="InterPro" id="IPR013626">
    <property type="entry name" value="PaO"/>
</dbReference>
<evidence type="ECO:0000256" key="2">
    <source>
        <dbReference type="ARBA" id="ARBA00022723"/>
    </source>
</evidence>
<keyword evidence="1" id="KW-0001">2Fe-2S</keyword>
<dbReference type="Gene3D" id="3.90.380.10">
    <property type="entry name" value="Naphthalene 1,2-dioxygenase Alpha Subunit, Chain A, domain 1"/>
    <property type="match status" value="1"/>
</dbReference>
<dbReference type="Pfam" id="PF00355">
    <property type="entry name" value="Rieske"/>
    <property type="match status" value="1"/>
</dbReference>
<reference evidence="7 8" key="1">
    <citation type="submission" date="2016-10" db="EMBL/GenBank/DDBJ databases">
        <title>Comparative genomics uncovers the prolific and rare metabolic potential of the cyanobacterial genus Moorea.</title>
        <authorList>
            <person name="Leao T."/>
            <person name="Castelao G."/>
            <person name="Korobeynikov A."/>
            <person name="Monroe E.A."/>
            <person name="Podell S."/>
            <person name="Glukhov E."/>
            <person name="Allen E."/>
            <person name="Gerwick W.H."/>
            <person name="Gerwick L."/>
        </authorList>
    </citation>
    <scope>NUCLEOTIDE SEQUENCE [LARGE SCALE GENOMIC DNA]</scope>
    <source>
        <strain evidence="7 8">PNG5-198</strain>
    </source>
</reference>
<organism evidence="7 8">
    <name type="scientific">Moorena bouillonii PNG</name>
    <dbReference type="NCBI Taxonomy" id="568701"/>
    <lineage>
        <taxon>Bacteria</taxon>
        <taxon>Bacillati</taxon>
        <taxon>Cyanobacteriota</taxon>
        <taxon>Cyanophyceae</taxon>
        <taxon>Coleofasciculales</taxon>
        <taxon>Coleofasciculaceae</taxon>
        <taxon>Moorena</taxon>
    </lineage>
</organism>
<evidence type="ECO:0000256" key="3">
    <source>
        <dbReference type="ARBA" id="ARBA00022946"/>
    </source>
</evidence>
<dbReference type="RefSeq" id="WP_075897733.1">
    <property type="nucleotide sequence ID" value="NZ_MKZS01000001.1"/>
</dbReference>
<dbReference type="GO" id="GO:0046872">
    <property type="term" value="F:metal ion binding"/>
    <property type="evidence" value="ECO:0007669"/>
    <property type="project" value="UniProtKB-KW"/>
</dbReference>
<dbReference type="InterPro" id="IPR036922">
    <property type="entry name" value="Rieske_2Fe-2S_sf"/>
</dbReference>
<protein>
    <submittedName>
        <fullName evidence="7">(2Fe-2S)-binding protein</fullName>
    </submittedName>
</protein>
<dbReference type="PANTHER" id="PTHR21266">
    <property type="entry name" value="IRON-SULFUR DOMAIN CONTAINING PROTEIN"/>
    <property type="match status" value="1"/>
</dbReference>
<dbReference type="InterPro" id="IPR050584">
    <property type="entry name" value="Cholesterol_7-desaturase"/>
</dbReference>
<dbReference type="InterPro" id="IPR017941">
    <property type="entry name" value="Rieske_2Fe-2S"/>
</dbReference>
<dbReference type="AlphaFoldDB" id="A0A1U7MZ00"/>
<dbReference type="GO" id="GO:0051537">
    <property type="term" value="F:2 iron, 2 sulfur cluster binding"/>
    <property type="evidence" value="ECO:0007669"/>
    <property type="project" value="UniProtKB-KW"/>
</dbReference>
<sequence>MRVDTKTPEAVQKTATAPIAETQQEFNWQQSWYPVTFVQDLPTDRPYSFSLYDEPLVLFRNQDGKLACLTNRCPHRAAKLSDGQIIDGKIECLYHGWQFGQDGQCLHIPQLPEDAKIPAKACVQSFTVVERQGIVWVWMGKPEAADLEGIPTVADLENPTVASSDYMIDLPYDQTYFIENALDPSHLFISHEGTLSSRKYAQPLEMEVLESSTFGIRGRYRKTRQKNSPWVNLDFVAPNLVTYKSSSGEKSVRIGGAALYSLPLGKGKCRIIIRNYNNYSTWKLKLQPRWMEHWYRDKFLEEDLPLVVGQQAEVERLGTSLNSLYLPLKTSDLLLIEYRKWLDKFGTSLPFYQGYSTRKLPQKKLEDNQQPPPLDRLRRHTQICGSCNRAYQVTNRLKTTFVAVAIALAALAIVTDGSGTELVAILGSGSAIVIATVAHQVKTHFERSYTRH</sequence>
<dbReference type="Proteomes" id="UP000186657">
    <property type="component" value="Unassembled WGS sequence"/>
</dbReference>
<accession>A0A1U7MZ00</accession>
<dbReference type="GO" id="GO:0016705">
    <property type="term" value="F:oxidoreductase activity, acting on paired donors, with incorporation or reduction of molecular oxygen"/>
    <property type="evidence" value="ECO:0007669"/>
    <property type="project" value="UniProtKB-ARBA"/>
</dbReference>